<evidence type="ECO:0000256" key="1">
    <source>
        <dbReference type="SAM" id="MobiDB-lite"/>
    </source>
</evidence>
<accession>A0ABT5F5Q5</accession>
<reference evidence="2 3" key="1">
    <citation type="submission" date="2022-11" db="EMBL/GenBank/DDBJ databases">
        <title>Minimal conservation of predation-associated metabolite biosynthetic gene clusters underscores biosynthetic potential of Myxococcota including descriptions for ten novel species: Archangium lansinium sp. nov., Myxococcus landrumus sp. nov., Nannocystis bai.</title>
        <authorList>
            <person name="Ahearne A."/>
            <person name="Stevens C."/>
            <person name="Dowd S."/>
        </authorList>
    </citation>
    <scope>NUCLEOTIDE SEQUENCE [LARGE SCALE GENOMIC DNA]</scope>
    <source>
        <strain evidence="2 3">RJM3</strain>
    </source>
</reference>
<feature type="compositionally biased region" description="Basic residues" evidence="1">
    <location>
        <begin position="15"/>
        <end position="25"/>
    </location>
</feature>
<keyword evidence="3" id="KW-1185">Reference proteome</keyword>
<proteinExistence type="predicted"/>
<sequence length="44" mass="5000">MPQKPQVRAKEKVRQTRRLARWRAKKAAEAQTQAQQSPAPKSAS</sequence>
<gene>
    <name evidence="2" type="ORF">POL67_49255</name>
</gene>
<dbReference type="EMBL" id="JAQNDO010000001">
    <property type="protein sequence ID" value="MDC0749415.1"/>
    <property type="molecule type" value="Genomic_DNA"/>
</dbReference>
<evidence type="ECO:0000313" key="2">
    <source>
        <dbReference type="EMBL" id="MDC0749415.1"/>
    </source>
</evidence>
<protein>
    <recommendedName>
        <fullName evidence="4">Aminopeptidase</fullName>
    </recommendedName>
</protein>
<dbReference type="Proteomes" id="UP001221411">
    <property type="component" value="Unassembled WGS sequence"/>
</dbReference>
<evidence type="ECO:0008006" key="4">
    <source>
        <dbReference type="Google" id="ProtNLM"/>
    </source>
</evidence>
<name>A0ABT5F5Q5_9BACT</name>
<organism evidence="2 3">
    <name type="scientific">Polyangium mundeleinium</name>
    <dbReference type="NCBI Taxonomy" id="2995306"/>
    <lineage>
        <taxon>Bacteria</taxon>
        <taxon>Pseudomonadati</taxon>
        <taxon>Myxococcota</taxon>
        <taxon>Polyangia</taxon>
        <taxon>Polyangiales</taxon>
        <taxon>Polyangiaceae</taxon>
        <taxon>Polyangium</taxon>
    </lineage>
</organism>
<feature type="compositionally biased region" description="Low complexity" evidence="1">
    <location>
        <begin position="29"/>
        <end position="44"/>
    </location>
</feature>
<dbReference type="RefSeq" id="WP_269749842.1">
    <property type="nucleotide sequence ID" value="NZ_JAQNDO010000001.1"/>
</dbReference>
<comment type="caution">
    <text evidence="2">The sequence shown here is derived from an EMBL/GenBank/DDBJ whole genome shotgun (WGS) entry which is preliminary data.</text>
</comment>
<feature type="region of interest" description="Disordered" evidence="1">
    <location>
        <begin position="1"/>
        <end position="44"/>
    </location>
</feature>
<evidence type="ECO:0000313" key="3">
    <source>
        <dbReference type="Proteomes" id="UP001221411"/>
    </source>
</evidence>